<name>A0AAW2YJZ8_9EUKA</name>
<reference evidence="1 2" key="1">
    <citation type="submission" date="2024-03" db="EMBL/GenBank/DDBJ databases">
        <title>The Acrasis kona genome and developmental transcriptomes reveal deep origins of eukaryotic multicellular pathways.</title>
        <authorList>
            <person name="Sheikh S."/>
            <person name="Fu C.-J."/>
            <person name="Brown M.W."/>
            <person name="Baldauf S.L."/>
        </authorList>
    </citation>
    <scope>NUCLEOTIDE SEQUENCE [LARGE SCALE GENOMIC DNA]</scope>
    <source>
        <strain evidence="1 2">ATCC MYA-3509</strain>
    </source>
</reference>
<sequence>MTDIIEMTALGHLCVIEMTTQGHNTTKVVNQVRHVEIMTVIVHVLGRTQGHPQGLKTDDVRLLENVVHIMIDVHVLGHTQGHPQGLKISDVRPQENAVHVMTLTVTTMTNVQILATLVIQERENVHPLREGPLHQLKG</sequence>
<comment type="caution">
    <text evidence="1">The sequence shown here is derived from an EMBL/GenBank/DDBJ whole genome shotgun (WGS) entry which is preliminary data.</text>
</comment>
<evidence type="ECO:0000313" key="2">
    <source>
        <dbReference type="Proteomes" id="UP001431209"/>
    </source>
</evidence>
<dbReference type="Proteomes" id="UP001431209">
    <property type="component" value="Unassembled WGS sequence"/>
</dbReference>
<proteinExistence type="predicted"/>
<keyword evidence="2" id="KW-1185">Reference proteome</keyword>
<gene>
    <name evidence="1" type="ORF">AKO1_013487</name>
</gene>
<evidence type="ECO:0000313" key="1">
    <source>
        <dbReference type="EMBL" id="KAL0477693.1"/>
    </source>
</evidence>
<dbReference type="EMBL" id="JAOPGA020000219">
    <property type="protein sequence ID" value="KAL0477693.1"/>
    <property type="molecule type" value="Genomic_DNA"/>
</dbReference>
<protein>
    <submittedName>
        <fullName evidence="1">Polyribonucleotide nucleotidyltransferase</fullName>
    </submittedName>
</protein>
<organism evidence="1 2">
    <name type="scientific">Acrasis kona</name>
    <dbReference type="NCBI Taxonomy" id="1008807"/>
    <lineage>
        <taxon>Eukaryota</taxon>
        <taxon>Discoba</taxon>
        <taxon>Heterolobosea</taxon>
        <taxon>Tetramitia</taxon>
        <taxon>Eutetramitia</taxon>
        <taxon>Acrasidae</taxon>
        <taxon>Acrasis</taxon>
    </lineage>
</organism>
<accession>A0AAW2YJZ8</accession>
<dbReference type="AlphaFoldDB" id="A0AAW2YJZ8"/>